<sequence>MSTLRVLHVGPAAPPDTLTNGAEPAAADTDFSVASADTADAGLRAYEAEHADCLVVEPPLENDIVDFLSRIRERDPELPILLFASPDDIDVVSQVLAAGADYVPKTDGDSEAELLAARIETLGGVGGEHHSADPWRQSTAAISRLYSITNQSELSFSEKLNRALAVGTAELGYPFGYATRIENSDVEVLAVAGEHDDIAVGQTTALSDNYCQLTIAENEPVAIGNAGTDDALAALPAYTEMGLACYVGAPITVDGEVYGSLCFAGNDPRDPKLIEAQKLTVKTLAQWVGYELERSQREQELKRQIDRLEEFSHIVSHDLRNPLNVAQGRLEIAQSEYDSPHLDTVVDALDRMEDIIEDTLMLARQGQSVDNIEPVEITDLVNDCWDVIESPTAELRVVDDFTVHGDRNRLSHVFENLFRNAIDHNEGSITIRVGLKNVMYTNTRAPDSGTFSFFVEDDGCGVPEGRRESVFDAGETTRKDGTGFGLPIVKQIAEAHGWEIGLTDSFDGGARFEFTSVR</sequence>
<dbReference type="PRINTS" id="PR00344">
    <property type="entry name" value="BCTRLSENSOR"/>
</dbReference>
<dbReference type="Gene3D" id="3.30.450.40">
    <property type="match status" value="1"/>
</dbReference>
<dbReference type="CDD" id="cd00082">
    <property type="entry name" value="HisKA"/>
    <property type="match status" value="1"/>
</dbReference>
<comment type="caution">
    <text evidence="9">The sequence shown here is derived from an EMBL/GenBank/DDBJ whole genome shotgun (WGS) entry which is preliminary data.</text>
</comment>
<evidence type="ECO:0000256" key="1">
    <source>
        <dbReference type="ARBA" id="ARBA00000085"/>
    </source>
</evidence>
<reference evidence="9 10" key="1">
    <citation type="submission" date="2018-06" db="EMBL/GenBank/DDBJ databases">
        <title>Halonotius sp. F13-13 a new haloarchaeeon isolated from a solar saltern from Isla Cristina, Huelva, Spain.</title>
        <authorList>
            <person name="Duran-Viseras A."/>
            <person name="Sanchez-Porro C."/>
            <person name="Ventosa A."/>
        </authorList>
    </citation>
    <scope>NUCLEOTIDE SEQUENCE [LARGE SCALE GENOMIC DNA]</scope>
    <source>
        <strain evidence="9 10">CECT 7525</strain>
    </source>
</reference>
<dbReference type="PANTHER" id="PTHR43711:SF1">
    <property type="entry name" value="HISTIDINE KINASE 1"/>
    <property type="match status" value="1"/>
</dbReference>
<keyword evidence="6" id="KW-0902">Two-component regulatory system</keyword>
<dbReference type="OrthoDB" id="8127at2157"/>
<dbReference type="SUPFAM" id="SSF55781">
    <property type="entry name" value="GAF domain-like"/>
    <property type="match status" value="1"/>
</dbReference>
<dbReference type="Gene3D" id="3.40.50.2300">
    <property type="match status" value="1"/>
</dbReference>
<dbReference type="InterPro" id="IPR005467">
    <property type="entry name" value="His_kinase_dom"/>
</dbReference>
<dbReference type="InterPro" id="IPR003018">
    <property type="entry name" value="GAF"/>
</dbReference>
<feature type="domain" description="Histidine kinase" evidence="8">
    <location>
        <begin position="314"/>
        <end position="518"/>
    </location>
</feature>
<dbReference type="InterPro" id="IPR029016">
    <property type="entry name" value="GAF-like_dom_sf"/>
</dbReference>
<dbReference type="Pfam" id="PF01590">
    <property type="entry name" value="GAF"/>
    <property type="match status" value="1"/>
</dbReference>
<dbReference type="EC" id="2.7.13.3" evidence="2"/>
<dbReference type="InterPro" id="IPR004358">
    <property type="entry name" value="Sig_transdc_His_kin-like_C"/>
</dbReference>
<evidence type="ECO:0000256" key="7">
    <source>
        <dbReference type="SAM" id="MobiDB-lite"/>
    </source>
</evidence>
<dbReference type="SMART" id="SM00388">
    <property type="entry name" value="HisKA"/>
    <property type="match status" value="1"/>
</dbReference>
<dbReference type="Pfam" id="PF02518">
    <property type="entry name" value="HATPase_c"/>
    <property type="match status" value="1"/>
</dbReference>
<dbReference type="Pfam" id="PF00512">
    <property type="entry name" value="HisKA"/>
    <property type="match status" value="1"/>
</dbReference>
<evidence type="ECO:0000313" key="9">
    <source>
        <dbReference type="EMBL" id="RJX49350.1"/>
    </source>
</evidence>
<dbReference type="InterPro" id="IPR036890">
    <property type="entry name" value="HATPase_C_sf"/>
</dbReference>
<dbReference type="GO" id="GO:0000155">
    <property type="term" value="F:phosphorelay sensor kinase activity"/>
    <property type="evidence" value="ECO:0007669"/>
    <property type="project" value="InterPro"/>
</dbReference>
<proteinExistence type="predicted"/>
<evidence type="ECO:0000256" key="2">
    <source>
        <dbReference type="ARBA" id="ARBA00012438"/>
    </source>
</evidence>
<dbReference type="Gene3D" id="1.10.287.130">
    <property type="match status" value="1"/>
</dbReference>
<keyword evidence="4" id="KW-0808">Transferase</keyword>
<keyword evidence="10" id="KW-1185">Reference proteome</keyword>
<evidence type="ECO:0000256" key="6">
    <source>
        <dbReference type="ARBA" id="ARBA00023012"/>
    </source>
</evidence>
<keyword evidence="3" id="KW-0597">Phosphoprotein</keyword>
<comment type="catalytic activity">
    <reaction evidence="1">
        <text>ATP + protein L-histidine = ADP + protein N-phospho-L-histidine.</text>
        <dbReference type="EC" id="2.7.13.3"/>
    </reaction>
</comment>
<dbReference type="Proteomes" id="UP000281564">
    <property type="component" value="Unassembled WGS sequence"/>
</dbReference>
<evidence type="ECO:0000256" key="5">
    <source>
        <dbReference type="ARBA" id="ARBA00022777"/>
    </source>
</evidence>
<dbReference type="InterPro" id="IPR003594">
    <property type="entry name" value="HATPase_dom"/>
</dbReference>
<dbReference type="InterPro" id="IPR003661">
    <property type="entry name" value="HisK_dim/P_dom"/>
</dbReference>
<evidence type="ECO:0000313" key="10">
    <source>
        <dbReference type="Proteomes" id="UP000281564"/>
    </source>
</evidence>
<name>A0A3A6Q1N4_9EURY</name>
<dbReference type="PANTHER" id="PTHR43711">
    <property type="entry name" value="TWO-COMPONENT HISTIDINE KINASE"/>
    <property type="match status" value="1"/>
</dbReference>
<dbReference type="SUPFAM" id="SSF52172">
    <property type="entry name" value="CheY-like"/>
    <property type="match status" value="1"/>
</dbReference>
<dbReference type="InterPro" id="IPR036097">
    <property type="entry name" value="HisK_dim/P_sf"/>
</dbReference>
<dbReference type="Gene3D" id="3.30.565.10">
    <property type="entry name" value="Histidine kinase-like ATPase, C-terminal domain"/>
    <property type="match status" value="1"/>
</dbReference>
<keyword evidence="5 9" id="KW-0418">Kinase</keyword>
<protein>
    <recommendedName>
        <fullName evidence="2">histidine kinase</fullName>
        <ecNumber evidence="2">2.7.13.3</ecNumber>
    </recommendedName>
</protein>
<dbReference type="SMART" id="SM00387">
    <property type="entry name" value="HATPase_c"/>
    <property type="match status" value="1"/>
</dbReference>
<evidence type="ECO:0000256" key="4">
    <source>
        <dbReference type="ARBA" id="ARBA00022679"/>
    </source>
</evidence>
<dbReference type="InterPro" id="IPR050736">
    <property type="entry name" value="Sensor_HK_Regulatory"/>
</dbReference>
<dbReference type="EMBL" id="QMDW01000011">
    <property type="protein sequence ID" value="RJX49350.1"/>
    <property type="molecule type" value="Genomic_DNA"/>
</dbReference>
<evidence type="ECO:0000256" key="3">
    <source>
        <dbReference type="ARBA" id="ARBA00022553"/>
    </source>
</evidence>
<dbReference type="SUPFAM" id="SSF55874">
    <property type="entry name" value="ATPase domain of HSP90 chaperone/DNA topoisomerase II/histidine kinase"/>
    <property type="match status" value="1"/>
</dbReference>
<gene>
    <name evidence="9" type="ORF">DP106_09130</name>
</gene>
<feature type="region of interest" description="Disordered" evidence="7">
    <location>
        <begin position="1"/>
        <end position="24"/>
    </location>
</feature>
<dbReference type="PROSITE" id="PS50109">
    <property type="entry name" value="HIS_KIN"/>
    <property type="match status" value="1"/>
</dbReference>
<organism evidence="9 10">
    <name type="scientific">Halonotius pteroides</name>
    <dbReference type="NCBI Taxonomy" id="268735"/>
    <lineage>
        <taxon>Archaea</taxon>
        <taxon>Methanobacteriati</taxon>
        <taxon>Methanobacteriota</taxon>
        <taxon>Stenosarchaea group</taxon>
        <taxon>Halobacteria</taxon>
        <taxon>Halobacteriales</taxon>
        <taxon>Haloferacaceae</taxon>
        <taxon>Halonotius</taxon>
    </lineage>
</organism>
<dbReference type="AlphaFoldDB" id="A0A3A6Q1N4"/>
<accession>A0A3A6Q1N4</accession>
<evidence type="ECO:0000259" key="8">
    <source>
        <dbReference type="PROSITE" id="PS50109"/>
    </source>
</evidence>
<dbReference type="SUPFAM" id="SSF47384">
    <property type="entry name" value="Homodimeric domain of signal transducing histidine kinase"/>
    <property type="match status" value="1"/>
</dbReference>
<dbReference type="InterPro" id="IPR011006">
    <property type="entry name" value="CheY-like_superfamily"/>
</dbReference>
<dbReference type="RefSeq" id="WP_120084841.1">
    <property type="nucleotide sequence ID" value="NZ_QMDW01000011.1"/>
</dbReference>